<proteinExistence type="predicted"/>
<protein>
    <recommendedName>
        <fullName evidence="5">t-SNARE coiled-coil homology domain-containing protein</fullName>
    </recommendedName>
</protein>
<organism evidence="3 4">
    <name type="scientific">Halomarina halobia</name>
    <dbReference type="NCBI Taxonomy" id="3033386"/>
    <lineage>
        <taxon>Archaea</taxon>
        <taxon>Methanobacteriati</taxon>
        <taxon>Methanobacteriota</taxon>
        <taxon>Stenosarchaea group</taxon>
        <taxon>Halobacteria</taxon>
        <taxon>Halobacteriales</taxon>
        <taxon>Natronomonadaceae</taxon>
        <taxon>Halomarina</taxon>
    </lineage>
</organism>
<feature type="compositionally biased region" description="Acidic residues" evidence="2">
    <location>
        <begin position="176"/>
        <end position="185"/>
    </location>
</feature>
<keyword evidence="1" id="KW-0175">Coiled coil</keyword>
<keyword evidence="4" id="KW-1185">Reference proteome</keyword>
<feature type="compositionally biased region" description="Basic and acidic residues" evidence="2">
    <location>
        <begin position="162"/>
        <end position="175"/>
    </location>
</feature>
<feature type="region of interest" description="Disordered" evidence="2">
    <location>
        <begin position="138"/>
        <end position="187"/>
    </location>
</feature>
<dbReference type="Proteomes" id="UP001596547">
    <property type="component" value="Unassembled WGS sequence"/>
</dbReference>
<dbReference type="EMBL" id="JBHTBF010000001">
    <property type="protein sequence ID" value="MFC7315886.1"/>
    <property type="molecule type" value="Genomic_DNA"/>
</dbReference>
<reference evidence="3 4" key="1">
    <citation type="journal article" date="2019" name="Int. J. Syst. Evol. Microbiol.">
        <title>The Global Catalogue of Microorganisms (GCM) 10K type strain sequencing project: providing services to taxonomists for standard genome sequencing and annotation.</title>
        <authorList>
            <consortium name="The Broad Institute Genomics Platform"/>
            <consortium name="The Broad Institute Genome Sequencing Center for Infectious Disease"/>
            <person name="Wu L."/>
            <person name="Ma J."/>
        </authorList>
    </citation>
    <scope>NUCLEOTIDE SEQUENCE [LARGE SCALE GENOMIC DNA]</scope>
    <source>
        <strain evidence="3 4">PSR21</strain>
    </source>
</reference>
<dbReference type="Gene3D" id="1.20.5.340">
    <property type="match status" value="2"/>
</dbReference>
<sequence length="432" mass="46245">MSAAETDIVTVEEGGISVEKSFAPDEFSVPAIAFALENARDDPVAVRLVDDLPDGVSPDDVGFHPEYGEDYWSVEDDRLVFERRFDPAETYTTVYGLRAADLDSVERFLVEPTLEAMDPAAAILPDNAQVVRDVLSGDADTVPGLGEEDGGGKSAEAEEGEDGRSTESEDGKSDEGTEGDADDEPIQPLQLVDPNILEDDADGGSDVVAAPTAGSFAATLAAELEAGNVDDETKSVLASHLGGATGSVDARIERLQVDVSDLLAYTDALEAFLDENGEGQQLLADLREELESLEGRVRSIEDRSTSNRDGVREVTGRVDDVESGVERVESEAERIRETVADLEARIETVADLEARIETVAGDAVAEADLDDLRSRVDDLAALADELESVGDRLDALDERVAEVETEIDAFEGFRERMARVFGAADNDDDNDG</sequence>
<comment type="caution">
    <text evidence="3">The sequence shown here is derived from an EMBL/GenBank/DDBJ whole genome shotgun (WGS) entry which is preliminary data.</text>
</comment>
<evidence type="ECO:0000313" key="3">
    <source>
        <dbReference type="EMBL" id="MFC7315886.1"/>
    </source>
</evidence>
<dbReference type="GeneID" id="79314865"/>
<feature type="coiled-coil region" evidence="1">
    <location>
        <begin position="276"/>
        <end position="406"/>
    </location>
</feature>
<evidence type="ECO:0000256" key="1">
    <source>
        <dbReference type="SAM" id="Coils"/>
    </source>
</evidence>
<name>A0ABD6A5K0_9EURY</name>
<evidence type="ECO:0000313" key="4">
    <source>
        <dbReference type="Proteomes" id="UP001596547"/>
    </source>
</evidence>
<gene>
    <name evidence="3" type="ORF">ACFQPE_03635</name>
</gene>
<dbReference type="RefSeq" id="WP_276305287.1">
    <property type="nucleotide sequence ID" value="NZ_CP119992.1"/>
</dbReference>
<accession>A0ABD6A5K0</accession>
<evidence type="ECO:0000256" key="2">
    <source>
        <dbReference type="SAM" id="MobiDB-lite"/>
    </source>
</evidence>
<evidence type="ECO:0008006" key="5">
    <source>
        <dbReference type="Google" id="ProtNLM"/>
    </source>
</evidence>
<dbReference type="AlphaFoldDB" id="A0ABD6A5K0"/>